<dbReference type="InterPro" id="IPR010730">
    <property type="entry name" value="HET"/>
</dbReference>
<feature type="domain" description="Heterokaryon incompatibility" evidence="3">
    <location>
        <begin position="522"/>
        <end position="664"/>
    </location>
</feature>
<evidence type="ECO:0000313" key="4">
    <source>
        <dbReference type="EMBL" id="RSM13215.1"/>
    </source>
</evidence>
<dbReference type="Pfam" id="PF04488">
    <property type="entry name" value="Gly_transf_sug"/>
    <property type="match status" value="1"/>
</dbReference>
<proteinExistence type="inferred from homology"/>
<protein>
    <recommendedName>
        <fullName evidence="3">Heterokaryon incompatibility domain-containing protein</fullName>
    </recommendedName>
</protein>
<comment type="similarity">
    <text evidence="1">Belongs to the glycosyltransferase 32 family.</text>
</comment>
<evidence type="ECO:0000256" key="2">
    <source>
        <dbReference type="SAM" id="SignalP"/>
    </source>
</evidence>
<dbReference type="Pfam" id="PF06985">
    <property type="entry name" value="HET"/>
    <property type="match status" value="1"/>
</dbReference>
<dbReference type="InterPro" id="IPR007577">
    <property type="entry name" value="GlycoTrfase_DXD_sugar-bd_CS"/>
</dbReference>
<evidence type="ECO:0000259" key="3">
    <source>
        <dbReference type="Pfam" id="PF06985"/>
    </source>
</evidence>
<reference evidence="4 5" key="1">
    <citation type="submission" date="2017-06" db="EMBL/GenBank/DDBJ databases">
        <title>Cmopartive genomic analysis of Ambrosia Fusariam Clade fungi.</title>
        <authorList>
            <person name="Stajich J.E."/>
            <person name="Carrillo J."/>
            <person name="Kijimoto T."/>
            <person name="Eskalen A."/>
            <person name="O'Donnell K."/>
            <person name="Kasson M."/>
        </authorList>
    </citation>
    <scope>NUCLEOTIDE SEQUENCE [LARGE SCALE GENOMIC DNA]</scope>
    <source>
        <strain evidence="4 5">NRRL 20438</strain>
    </source>
</reference>
<keyword evidence="5" id="KW-1185">Reference proteome</keyword>
<dbReference type="InterPro" id="IPR029044">
    <property type="entry name" value="Nucleotide-diphossugar_trans"/>
</dbReference>
<sequence>MQKHLRRGLHKTLLLTPILLATLVFLHLLSYANSNVEAEPRSATAKTVKKCQVPAPDSANETHYQSALFIPNVIHQIWKTADVSSYPAEASHESWKAAFEPLNYTVKLWTEDDVVSLIKTNYSWLWSTYESYPENIQRADMARLVVVHAEGGVYADLDAFIMSVDGLICLQHLGFQELFPPTGDGVGISNHFFMAEQGSKFLLWALQEAKRRGGAASRWILLPYLQVFWSTGPMMMTSALQQYLWLNNEKDCNLGIFEDLYGDSVVHHAAGRSWQRLDGQLLNWMADHVELVTKWLTIGSLALALGFMDKMDINIANQPEGSLCDRCGSLNLSQYKFKTQETATASSATITGDFDGVGFGHTDLGFLDEIYGNRVTCSFCRLIYNASHSSTGSGIGHDGLNAKGRRIRCNMEWHHDCRGDDSMPTTRRLRVFSDDTALTEFYIVPILPSSTEEVSLLAKSKDDEAVDYQLLSEWYQVCSVDHKSCQEHQKKDLLPFKHPIRLIDVNSMRLVVVDMEVTPTTYAALSYVWGQSQNLVLVLANLQELLNGIPKERLPKTVQDAITVVRELKIDYIWIDALCIIQDCMEDWTEQLASMSQVYHQATLCICAAYGSNSSTGIPGVSSTPGRLRQNVEVYKEIPLTTLRPVAAIVSASPWDSRAWTFQERLLSTRCAIFTADGMIWQCPTTTWREDMESSLIRPAWTLDSVASPLQALQGNPLRSYINCVNIYSGRLLTKSSDKLVAFIGLSQVLSRGLLSKLEHGMPLRYLDWALLWEPESAGKRIISHDLVSWSWCGWERKVNWRFSTIEGTLFNLHNWLAEHTWIVWYLGDGEKWNLAWNDRHFVEQESPLQRWDGYSAGPHDRYGRSRDAIRCRDKRRFSIDETFDEDDEEELERFKSQHRPDKGLLLFQTFTSWFALSRKSHSKQTDMGKDLHRFGLTDKLGDWCGTVILDKEWFNNVGGLFEFAAISDAKEFSFEELDTWNYYIPEERQQAEWYCFYALMLNWREDRNDDV</sequence>
<gene>
    <name evidence="4" type="ORF">CDV31_005917</name>
</gene>
<evidence type="ECO:0000313" key="5">
    <source>
        <dbReference type="Proteomes" id="UP000288429"/>
    </source>
</evidence>
<feature type="chain" id="PRO_5019224839" description="Heterokaryon incompatibility domain-containing protein" evidence="2">
    <location>
        <begin position="35"/>
        <end position="1012"/>
    </location>
</feature>
<organism evidence="4 5">
    <name type="scientific">Fusarium ambrosium</name>
    <dbReference type="NCBI Taxonomy" id="131363"/>
    <lineage>
        <taxon>Eukaryota</taxon>
        <taxon>Fungi</taxon>
        <taxon>Dikarya</taxon>
        <taxon>Ascomycota</taxon>
        <taxon>Pezizomycotina</taxon>
        <taxon>Sordariomycetes</taxon>
        <taxon>Hypocreomycetidae</taxon>
        <taxon>Hypocreales</taxon>
        <taxon>Nectriaceae</taxon>
        <taxon>Fusarium</taxon>
        <taxon>Fusarium solani species complex</taxon>
    </lineage>
</organism>
<keyword evidence="2" id="KW-0732">Signal</keyword>
<accession>A0A428UFZ4</accession>
<dbReference type="AlphaFoldDB" id="A0A428UFZ4"/>
<dbReference type="PANTHER" id="PTHR33112:SF12">
    <property type="entry name" value="HETEROKARYON INCOMPATIBILITY DOMAIN-CONTAINING PROTEIN"/>
    <property type="match status" value="1"/>
</dbReference>
<comment type="caution">
    <text evidence="4">The sequence shown here is derived from an EMBL/GenBank/DDBJ whole genome shotgun (WGS) entry which is preliminary data.</text>
</comment>
<dbReference type="SUPFAM" id="SSF53448">
    <property type="entry name" value="Nucleotide-diphospho-sugar transferases"/>
    <property type="match status" value="1"/>
</dbReference>
<dbReference type="EMBL" id="NIZV01000064">
    <property type="protein sequence ID" value="RSM13215.1"/>
    <property type="molecule type" value="Genomic_DNA"/>
</dbReference>
<feature type="signal peptide" evidence="2">
    <location>
        <begin position="1"/>
        <end position="34"/>
    </location>
</feature>
<dbReference type="GO" id="GO:1901135">
    <property type="term" value="P:carbohydrate derivative metabolic process"/>
    <property type="evidence" value="ECO:0007669"/>
    <property type="project" value="UniProtKB-ARBA"/>
</dbReference>
<dbReference type="Gene3D" id="3.90.550.20">
    <property type="match status" value="1"/>
</dbReference>
<dbReference type="PANTHER" id="PTHR33112">
    <property type="entry name" value="DOMAIN PROTEIN, PUTATIVE-RELATED"/>
    <property type="match status" value="1"/>
</dbReference>
<dbReference type="Proteomes" id="UP000288429">
    <property type="component" value="Unassembled WGS sequence"/>
</dbReference>
<evidence type="ECO:0000256" key="1">
    <source>
        <dbReference type="ARBA" id="ARBA00009003"/>
    </source>
</evidence>
<name>A0A428UFZ4_9HYPO</name>